<dbReference type="Proteomes" id="UP001161094">
    <property type="component" value="Unassembled WGS sequence"/>
</dbReference>
<dbReference type="EMBL" id="JAOCDZ010000019">
    <property type="protein sequence ID" value="MDH0738854.1"/>
    <property type="molecule type" value="Genomic_DNA"/>
</dbReference>
<evidence type="ECO:0000313" key="1">
    <source>
        <dbReference type="EMBL" id="MDH0738854.1"/>
    </source>
</evidence>
<reference evidence="1" key="1">
    <citation type="submission" date="2022-09" db="EMBL/GenBank/DDBJ databases">
        <title>Intensive care unit water sources are persistently colonized with multi-drug resistant bacteria and are the site of extensive horizontal gene transfer of antibiotic resistance genes.</title>
        <authorList>
            <person name="Diorio-Toth L."/>
        </authorList>
    </citation>
    <scope>NUCLEOTIDE SEQUENCE</scope>
    <source>
        <strain evidence="1">GD03843</strain>
    </source>
</reference>
<sequence>MQADMYPEGPSRRLDIAPGASRVFALRAGATLICVAGSVRLEEPAAGAEATGRLPLPVAVRMNAGEAHAVVDGGVVRITAIDAADVICLDVPDPISRILSAVTKIFGLKVPKSSNKGLGALHKIS</sequence>
<protein>
    <submittedName>
        <fullName evidence="1">Uncharacterized protein</fullName>
    </submittedName>
</protein>
<gene>
    <name evidence="1" type="ORF">N5D93_23775</name>
</gene>
<proteinExistence type="predicted"/>
<organism evidence="1 2">
    <name type="scientific">Achromobacter spanius</name>
    <dbReference type="NCBI Taxonomy" id="217203"/>
    <lineage>
        <taxon>Bacteria</taxon>
        <taxon>Pseudomonadati</taxon>
        <taxon>Pseudomonadota</taxon>
        <taxon>Betaproteobacteria</taxon>
        <taxon>Burkholderiales</taxon>
        <taxon>Alcaligenaceae</taxon>
        <taxon>Achromobacter</taxon>
    </lineage>
</organism>
<evidence type="ECO:0000313" key="2">
    <source>
        <dbReference type="Proteomes" id="UP001161094"/>
    </source>
</evidence>
<dbReference type="RefSeq" id="WP_279996712.1">
    <property type="nucleotide sequence ID" value="NZ_JAOCDZ010000019.1"/>
</dbReference>
<name>A0AA42LSP0_9BURK</name>
<comment type="caution">
    <text evidence="1">The sequence shown here is derived from an EMBL/GenBank/DDBJ whole genome shotgun (WGS) entry which is preliminary data.</text>
</comment>
<dbReference type="AlphaFoldDB" id="A0AA42LSP0"/>
<accession>A0AA42LSP0</accession>